<organism evidence="1 2">
    <name type="scientific">Candidatus Halobonum tyrrellensis G22</name>
    <dbReference type="NCBI Taxonomy" id="1324957"/>
    <lineage>
        <taxon>Archaea</taxon>
        <taxon>Methanobacteriati</taxon>
        <taxon>Methanobacteriota</taxon>
        <taxon>Stenosarchaea group</taxon>
        <taxon>Halobacteria</taxon>
        <taxon>Halobacteriales</taxon>
        <taxon>Haloferacaceae</taxon>
        <taxon>Candidatus Halobonum</taxon>
    </lineage>
</organism>
<dbReference type="EMBL" id="ASGZ01000068">
    <property type="protein sequence ID" value="ESP86897.1"/>
    <property type="molecule type" value="Genomic_DNA"/>
</dbReference>
<reference evidence="1 2" key="1">
    <citation type="journal article" date="2013" name="Genome Announc.">
        <title>Draft Genome Sequence of 'Candidatus Halobonum tyrrellensis' Strain G22, Isolated from the Hypersaline Waters of Lake Tyrrell, Australia.</title>
        <authorList>
            <person name="Ugalde J.A."/>
            <person name="Narasingarao P."/>
            <person name="Kuo S."/>
            <person name="Podell S."/>
            <person name="Allen E.E."/>
        </authorList>
    </citation>
    <scope>NUCLEOTIDE SEQUENCE [LARGE SCALE GENOMIC DNA]</scope>
    <source>
        <strain evidence="1 2">G22</strain>
    </source>
</reference>
<dbReference type="RefSeq" id="WP_023395885.1">
    <property type="nucleotide sequence ID" value="NZ_ASGZ01000068.1"/>
</dbReference>
<dbReference type="SUPFAM" id="SSF53756">
    <property type="entry name" value="UDP-Glycosyltransferase/glycogen phosphorylase"/>
    <property type="match status" value="1"/>
</dbReference>
<keyword evidence="2" id="KW-1185">Reference proteome</keyword>
<sequence>MGGAPRRHPVRAWVDLASPGHPFFFRSLLAGLDGVTARTTAREKTETVPLARELGIEHTVVGRDYDRPLARKFGIPYRTLQLVRRMPPCDVSLSLRNAMCVLASRVRGVPSVHFTDNDIMRHDEGVTGESVYARLEAAATHNVVPAAFDTTVLTDRGADPERVHRFDGTKEDLYVADFDPDPAFGDRVPFDPGSYVVVRPEALDATYVHAERSLVPALLDRFVERGVGVVYLPRGRGDRGHAAPYDPTDVYVPSEPLDGLQLAWHARCVLTGSGTMAREAAAMETPAVSFFPGPLLSVDRDLTERGRLFHSRDPAAVVEHVGSTEPTPGGDTERARRVRREAVDLTADLIDRCVDHSPTPPRD</sequence>
<gene>
    <name evidence="1" type="ORF">K933_16587</name>
</gene>
<dbReference type="PATRIC" id="fig|1324957.4.peg.3369"/>
<evidence type="ECO:0000313" key="1">
    <source>
        <dbReference type="EMBL" id="ESP86897.1"/>
    </source>
</evidence>
<dbReference type="Proteomes" id="UP000017840">
    <property type="component" value="Unassembled WGS sequence"/>
</dbReference>
<dbReference type="AlphaFoldDB" id="V4IUN1"/>
<evidence type="ECO:0008006" key="3">
    <source>
        <dbReference type="Google" id="ProtNLM"/>
    </source>
</evidence>
<name>V4IUN1_9EURY</name>
<protein>
    <recommendedName>
        <fullName evidence="3">DUF354 domain-containing protein</fullName>
    </recommendedName>
</protein>
<dbReference type="PANTHER" id="PTHR39662">
    <property type="entry name" value="DUF354 DOMAIN-CONTAINING PROTEIN-RELATED"/>
    <property type="match status" value="1"/>
</dbReference>
<dbReference type="InterPro" id="IPR007152">
    <property type="entry name" value="DUF354"/>
</dbReference>
<evidence type="ECO:0000313" key="2">
    <source>
        <dbReference type="Proteomes" id="UP000017840"/>
    </source>
</evidence>
<dbReference type="OrthoDB" id="185087at2157"/>
<dbReference type="Pfam" id="PF04007">
    <property type="entry name" value="DUF354"/>
    <property type="match status" value="1"/>
</dbReference>
<comment type="caution">
    <text evidence="1">The sequence shown here is derived from an EMBL/GenBank/DDBJ whole genome shotgun (WGS) entry which is preliminary data.</text>
</comment>
<dbReference type="STRING" id="1324957.K933_16587"/>
<dbReference type="eggNOG" id="arCOG01395">
    <property type="taxonomic scope" value="Archaea"/>
</dbReference>
<dbReference type="PANTHER" id="PTHR39662:SF1">
    <property type="entry name" value="DUF354 DOMAIN-CONTAINING PROTEIN"/>
    <property type="match status" value="1"/>
</dbReference>
<accession>V4IUN1</accession>
<proteinExistence type="predicted"/>